<evidence type="ECO:0000259" key="2">
    <source>
        <dbReference type="SMART" id="SM00479"/>
    </source>
</evidence>
<evidence type="ECO:0000313" key="4">
    <source>
        <dbReference type="Proteomes" id="UP000824099"/>
    </source>
</evidence>
<evidence type="ECO:0000256" key="1">
    <source>
        <dbReference type="ARBA" id="ARBA00022839"/>
    </source>
</evidence>
<dbReference type="PANTHER" id="PTHR30231:SF42">
    <property type="entry name" value="EXONUCLEASE"/>
    <property type="match status" value="1"/>
</dbReference>
<dbReference type="EMBL" id="DVNI01000034">
    <property type="protein sequence ID" value="HIU63882.1"/>
    <property type="molecule type" value="Genomic_DNA"/>
</dbReference>
<reference evidence="3" key="2">
    <citation type="journal article" date="2021" name="PeerJ">
        <title>Extensive microbial diversity within the chicken gut microbiome revealed by metagenomics and culture.</title>
        <authorList>
            <person name="Gilroy R."/>
            <person name="Ravi A."/>
            <person name="Getino M."/>
            <person name="Pursley I."/>
            <person name="Horton D.L."/>
            <person name="Alikhan N.F."/>
            <person name="Baker D."/>
            <person name="Gharbi K."/>
            <person name="Hall N."/>
            <person name="Watson M."/>
            <person name="Adriaenssens E.M."/>
            <person name="Foster-Nyarko E."/>
            <person name="Jarju S."/>
            <person name="Secka A."/>
            <person name="Antonio M."/>
            <person name="Oren A."/>
            <person name="Chaudhuri R.R."/>
            <person name="La Ragione R."/>
            <person name="Hildebrand F."/>
            <person name="Pallen M.J."/>
        </authorList>
    </citation>
    <scope>NUCLEOTIDE SEQUENCE</scope>
    <source>
        <strain evidence="3">CHK160-1198</strain>
    </source>
</reference>
<sequence>MNFVALDFETANNSKASVCSIGIVTVKNNKIADEYYSLVKPQDMLFDSNNIQVHGITPGMVAAAPDFPAIWPEILARLDGQLVIAHYAKFDINVLKAVLDAYNIDYPAIQYMCSWLISKAAWPDLPTYRLDFLANKIGFEFKHHNALEDARACAELMLAIGYENSNPSMEELSDRYSCEIESIIPQVSLF</sequence>
<keyword evidence="1 3" id="KW-0378">Hydrolase</keyword>
<dbReference type="PANTHER" id="PTHR30231">
    <property type="entry name" value="DNA POLYMERASE III SUBUNIT EPSILON"/>
    <property type="match status" value="1"/>
</dbReference>
<dbReference type="SMART" id="SM00479">
    <property type="entry name" value="EXOIII"/>
    <property type="match status" value="1"/>
</dbReference>
<feature type="domain" description="Exonuclease" evidence="2">
    <location>
        <begin position="2"/>
        <end position="166"/>
    </location>
</feature>
<evidence type="ECO:0000313" key="3">
    <source>
        <dbReference type="EMBL" id="HIU63882.1"/>
    </source>
</evidence>
<dbReference type="Proteomes" id="UP000824099">
    <property type="component" value="Unassembled WGS sequence"/>
</dbReference>
<dbReference type="Pfam" id="PF00929">
    <property type="entry name" value="RNase_T"/>
    <property type="match status" value="1"/>
</dbReference>
<name>A0A9D1MPJ5_9FIRM</name>
<comment type="caution">
    <text evidence="3">The sequence shown here is derived from an EMBL/GenBank/DDBJ whole genome shotgun (WGS) entry which is preliminary data.</text>
</comment>
<dbReference type="GO" id="GO:0005829">
    <property type="term" value="C:cytosol"/>
    <property type="evidence" value="ECO:0007669"/>
    <property type="project" value="TreeGrafter"/>
</dbReference>
<gene>
    <name evidence="3" type="ORF">IAB06_02400</name>
</gene>
<dbReference type="SUPFAM" id="SSF53098">
    <property type="entry name" value="Ribonuclease H-like"/>
    <property type="match status" value="1"/>
</dbReference>
<dbReference type="GO" id="GO:0003676">
    <property type="term" value="F:nucleic acid binding"/>
    <property type="evidence" value="ECO:0007669"/>
    <property type="project" value="InterPro"/>
</dbReference>
<dbReference type="FunFam" id="3.30.420.10:FF:000045">
    <property type="entry name" value="3'-5' exonuclease DinG"/>
    <property type="match status" value="1"/>
</dbReference>
<protein>
    <submittedName>
        <fullName evidence="3">3'-5' exonuclease</fullName>
    </submittedName>
</protein>
<dbReference type="AlphaFoldDB" id="A0A9D1MPJ5"/>
<organism evidence="3 4">
    <name type="scientific">Candidatus Avacidaminococcus intestinavium</name>
    <dbReference type="NCBI Taxonomy" id="2840684"/>
    <lineage>
        <taxon>Bacteria</taxon>
        <taxon>Bacillati</taxon>
        <taxon>Bacillota</taxon>
        <taxon>Negativicutes</taxon>
        <taxon>Acidaminococcales</taxon>
        <taxon>Acidaminococcaceae</taxon>
        <taxon>Acidaminococcaceae incertae sedis</taxon>
        <taxon>Candidatus Avacidaminococcus</taxon>
    </lineage>
</organism>
<dbReference type="InterPro" id="IPR036397">
    <property type="entry name" value="RNaseH_sf"/>
</dbReference>
<dbReference type="Gene3D" id="3.30.420.10">
    <property type="entry name" value="Ribonuclease H-like superfamily/Ribonuclease H"/>
    <property type="match status" value="1"/>
</dbReference>
<reference evidence="3" key="1">
    <citation type="submission" date="2020-10" db="EMBL/GenBank/DDBJ databases">
        <authorList>
            <person name="Gilroy R."/>
        </authorList>
    </citation>
    <scope>NUCLEOTIDE SEQUENCE</scope>
    <source>
        <strain evidence="3">CHK160-1198</strain>
    </source>
</reference>
<proteinExistence type="predicted"/>
<accession>A0A9D1MPJ5</accession>
<keyword evidence="1 3" id="KW-0540">Nuclease</keyword>
<keyword evidence="1 3" id="KW-0269">Exonuclease</keyword>
<dbReference type="InterPro" id="IPR012337">
    <property type="entry name" value="RNaseH-like_sf"/>
</dbReference>
<dbReference type="CDD" id="cd06130">
    <property type="entry name" value="DNA_pol_III_epsilon_like"/>
    <property type="match status" value="1"/>
</dbReference>
<dbReference type="GO" id="GO:0008408">
    <property type="term" value="F:3'-5' exonuclease activity"/>
    <property type="evidence" value="ECO:0007669"/>
    <property type="project" value="TreeGrafter"/>
</dbReference>
<dbReference type="InterPro" id="IPR013520">
    <property type="entry name" value="Ribonucl_H"/>
</dbReference>